<dbReference type="AlphaFoldDB" id="A0A855X1Y6"/>
<protein>
    <recommendedName>
        <fullName evidence="4">YncE family protein</fullName>
    </recommendedName>
</protein>
<accession>A0A855X1Y6</accession>
<proteinExistence type="predicted"/>
<dbReference type="Proteomes" id="UP000250918">
    <property type="component" value="Unassembled WGS sequence"/>
</dbReference>
<feature type="signal peptide" evidence="1">
    <location>
        <begin position="1"/>
        <end position="23"/>
    </location>
</feature>
<evidence type="ECO:0000313" key="3">
    <source>
        <dbReference type="Proteomes" id="UP000250918"/>
    </source>
</evidence>
<dbReference type="SUPFAM" id="SSF50969">
    <property type="entry name" value="YVTN repeat-like/Quinoprotein amine dehydrogenase"/>
    <property type="match status" value="1"/>
</dbReference>
<dbReference type="PROSITE" id="PS51257">
    <property type="entry name" value="PROKAR_LIPOPROTEIN"/>
    <property type="match status" value="1"/>
</dbReference>
<dbReference type="Gene3D" id="2.130.10.10">
    <property type="entry name" value="YVTN repeat-like/Quinoprotein amine dehydrogenase"/>
    <property type="match status" value="1"/>
</dbReference>
<reference evidence="2 3" key="1">
    <citation type="journal article" date="2018" name="ISME J.">
        <title>A methanotrophic archaeon couples anaerobic oxidation of methane to Fe(III) reduction.</title>
        <authorList>
            <person name="Cai C."/>
            <person name="Leu A.O."/>
            <person name="Xie G.J."/>
            <person name="Guo J."/>
            <person name="Feng Y."/>
            <person name="Zhao J.X."/>
            <person name="Tyson G.W."/>
            <person name="Yuan Z."/>
            <person name="Hu S."/>
        </authorList>
    </citation>
    <scope>NUCLEOTIDE SEQUENCE [LARGE SCALE GENOMIC DNA]</scope>
    <source>
        <strain evidence="2">FeB_12</strain>
    </source>
</reference>
<keyword evidence="1" id="KW-0732">Signal</keyword>
<organism evidence="2 3">
    <name type="scientific">candidate division GN15 bacterium</name>
    <dbReference type="NCBI Taxonomy" id="2072418"/>
    <lineage>
        <taxon>Bacteria</taxon>
        <taxon>candidate division GN15</taxon>
    </lineage>
</organism>
<gene>
    <name evidence="2" type="ORF">C3F09_06250</name>
</gene>
<dbReference type="InterPro" id="IPR015943">
    <property type="entry name" value="WD40/YVTN_repeat-like_dom_sf"/>
</dbReference>
<comment type="caution">
    <text evidence="2">The sequence shown here is derived from an EMBL/GenBank/DDBJ whole genome shotgun (WGS) entry which is preliminary data.</text>
</comment>
<evidence type="ECO:0000313" key="2">
    <source>
        <dbReference type="EMBL" id="PWB72719.1"/>
    </source>
</evidence>
<name>A0A855X1Y6_9BACT</name>
<feature type="chain" id="PRO_5032864383" description="YncE family protein" evidence="1">
    <location>
        <begin position="24"/>
        <end position="353"/>
    </location>
</feature>
<evidence type="ECO:0008006" key="4">
    <source>
        <dbReference type="Google" id="ProtNLM"/>
    </source>
</evidence>
<sequence>MKKMLKSIAIWAGVAVVLSSVLSCDSEPPTKPDQPKNYTVYIGNYNDGRFWKYEPPNGILDSFHLPVMPEYIPHISADGEQIYVNCRDSIVAVNVSTMSVSKIWGQRLGGGVFASPDNRLLAITGFGLDVVRTSDNAVVFHDSTEVGYGRFSDDSRTFYANYDDPAKMDDGVYVLKLGATPTVKRSVFDGVSARLIAPSADEKKWYIYFDINSDRSAFGVYDVATDSFPFFKYMSPGQGDMCKAPNDRYVFFTNPGTIIEGTPGTTSIFVYDTRANDIVATIDAAGQYGDDPRSYNVCLDNLTITPDSRWLVGTAWGFWGWLVVDVNTLQEVKRESLGIDHYGLGFLLCQVQE</sequence>
<evidence type="ECO:0000256" key="1">
    <source>
        <dbReference type="SAM" id="SignalP"/>
    </source>
</evidence>
<dbReference type="InterPro" id="IPR011044">
    <property type="entry name" value="Quino_amine_DH_bsu"/>
</dbReference>
<dbReference type="EMBL" id="PQAP01000077">
    <property type="protein sequence ID" value="PWB72719.1"/>
    <property type="molecule type" value="Genomic_DNA"/>
</dbReference>